<organism evidence="2 3">
    <name type="scientific">Bradyrhizobium denitrificans</name>
    <dbReference type="NCBI Taxonomy" id="2734912"/>
    <lineage>
        <taxon>Bacteria</taxon>
        <taxon>Pseudomonadati</taxon>
        <taxon>Pseudomonadota</taxon>
        <taxon>Alphaproteobacteria</taxon>
        <taxon>Hyphomicrobiales</taxon>
        <taxon>Nitrobacteraceae</taxon>
        <taxon>Bradyrhizobium</taxon>
    </lineage>
</organism>
<accession>A0ABS5G3X3</accession>
<feature type="signal peptide" evidence="1">
    <location>
        <begin position="1"/>
        <end position="17"/>
    </location>
</feature>
<name>A0ABS5G3X3_9BRAD</name>
<gene>
    <name evidence="2" type="ORF">JQ619_09545</name>
</gene>
<feature type="chain" id="PRO_5047408639" evidence="1">
    <location>
        <begin position="18"/>
        <end position="199"/>
    </location>
</feature>
<evidence type="ECO:0000313" key="2">
    <source>
        <dbReference type="EMBL" id="MBR1136010.1"/>
    </source>
</evidence>
<dbReference type="Proteomes" id="UP001314635">
    <property type="component" value="Unassembled WGS sequence"/>
</dbReference>
<protein>
    <submittedName>
        <fullName evidence="2">Uncharacterized protein</fullName>
    </submittedName>
</protein>
<evidence type="ECO:0000313" key="3">
    <source>
        <dbReference type="Proteomes" id="UP001314635"/>
    </source>
</evidence>
<proteinExistence type="predicted"/>
<evidence type="ECO:0000256" key="1">
    <source>
        <dbReference type="SAM" id="SignalP"/>
    </source>
</evidence>
<dbReference type="EMBL" id="JAFCLK010000007">
    <property type="protein sequence ID" value="MBR1136010.1"/>
    <property type="molecule type" value="Genomic_DNA"/>
</dbReference>
<reference evidence="3" key="1">
    <citation type="journal article" date="2021" name="ISME J.">
        <title>Evolutionary origin and ecological implication of a unique nif island in free-living Bradyrhizobium lineages.</title>
        <authorList>
            <person name="Tao J."/>
        </authorList>
    </citation>
    <scope>NUCLEOTIDE SEQUENCE [LARGE SCALE GENOMIC DNA]</scope>
    <source>
        <strain evidence="3">SZCCT0094</strain>
    </source>
</reference>
<comment type="caution">
    <text evidence="2">The sequence shown here is derived from an EMBL/GenBank/DDBJ whole genome shotgun (WGS) entry which is preliminary data.</text>
</comment>
<keyword evidence="1" id="KW-0732">Signal</keyword>
<keyword evidence="3" id="KW-1185">Reference proteome</keyword>
<sequence length="199" mass="21592">MRRTLLLLMLLASPASAQITPPADGLITCTSPVSVSYSARSLMQRYGQDAVIDDQLYTGVEDITYPGVVLSPKSPDWRIEIGFTDETMQRVSRLTLIDAKTSHWNVAGVTLGSTLAEVQKINGRPFLIREFFTDGGGFVVDWKGGALDRPLPGGCRIAVRFGKGSEMGAPAGDRISSGDAKAREWAPVVEQVVVHFPER</sequence>